<dbReference type="InterPro" id="IPR011979">
    <property type="entry name" value="Antitox_Xre"/>
</dbReference>
<dbReference type="Pfam" id="PF20432">
    <property type="entry name" value="Xre-like-HTH"/>
    <property type="match status" value="1"/>
</dbReference>
<dbReference type="InterPro" id="IPR024467">
    <property type="entry name" value="Xre/MbcA/ParS-like_toxin-bd"/>
</dbReference>
<organism evidence="3">
    <name type="scientific">marine sediment metagenome</name>
    <dbReference type="NCBI Taxonomy" id="412755"/>
    <lineage>
        <taxon>unclassified sequences</taxon>
        <taxon>metagenomes</taxon>
        <taxon>ecological metagenomes</taxon>
    </lineage>
</organism>
<dbReference type="InterPro" id="IPR046847">
    <property type="entry name" value="Xre-like_HTH"/>
</dbReference>
<dbReference type="EMBL" id="LAZR01000331">
    <property type="protein sequence ID" value="KKN74131.1"/>
    <property type="molecule type" value="Genomic_DNA"/>
</dbReference>
<evidence type="ECO:0000313" key="3">
    <source>
        <dbReference type="EMBL" id="KKN74131.1"/>
    </source>
</evidence>
<evidence type="ECO:0000259" key="1">
    <source>
        <dbReference type="Pfam" id="PF09722"/>
    </source>
</evidence>
<protein>
    <submittedName>
        <fullName evidence="3">Uncharacterized protein</fullName>
    </submittedName>
</protein>
<dbReference type="NCBIfam" id="TIGR02293">
    <property type="entry name" value="TAS_TIGR02293"/>
    <property type="match status" value="1"/>
</dbReference>
<feature type="domain" description="Antitoxin Xre-like helix-turn-helix" evidence="2">
    <location>
        <begin position="36"/>
        <end position="97"/>
    </location>
</feature>
<name>A0A0F9VKV3_9ZZZZ</name>
<evidence type="ECO:0000259" key="2">
    <source>
        <dbReference type="Pfam" id="PF20432"/>
    </source>
</evidence>
<feature type="domain" description="Antitoxin Xre/MbcA/ParS-like toxin-binding" evidence="1">
    <location>
        <begin position="103"/>
        <end position="152"/>
    </location>
</feature>
<reference evidence="3" key="1">
    <citation type="journal article" date="2015" name="Nature">
        <title>Complex archaea that bridge the gap between prokaryotes and eukaryotes.</title>
        <authorList>
            <person name="Spang A."/>
            <person name="Saw J.H."/>
            <person name="Jorgensen S.L."/>
            <person name="Zaremba-Niedzwiedzka K."/>
            <person name="Martijn J."/>
            <person name="Lind A.E."/>
            <person name="van Eijk R."/>
            <person name="Schleper C."/>
            <person name="Guy L."/>
            <person name="Ettema T.J."/>
        </authorList>
    </citation>
    <scope>NUCLEOTIDE SEQUENCE</scope>
</reference>
<dbReference type="Pfam" id="PF09722">
    <property type="entry name" value="Xre_MbcA_ParS_C"/>
    <property type="match status" value="1"/>
</dbReference>
<sequence length="155" mass="16832">MIMIDLPELLKGQSEAQSDASFWTVAEQISALKDAERIQIIRAGLPAMMIALVGTALAVNRSTIGTMLNLSPSTAERRFKDGKPLDPVASERVDRLLQVALLARDVFEDDKIAAKWLAIPNDALGGEPPFALCDTDLGARQVRRVLHAIEWGNAA</sequence>
<gene>
    <name evidence="3" type="ORF">LCGC14_0393430</name>
</gene>
<accession>A0A0F9VKV3</accession>
<proteinExistence type="predicted"/>
<dbReference type="GO" id="GO:0003677">
    <property type="term" value="F:DNA binding"/>
    <property type="evidence" value="ECO:0007669"/>
    <property type="project" value="InterPro"/>
</dbReference>
<comment type="caution">
    <text evidence="3">The sequence shown here is derived from an EMBL/GenBank/DDBJ whole genome shotgun (WGS) entry which is preliminary data.</text>
</comment>
<dbReference type="AlphaFoldDB" id="A0A0F9VKV3"/>